<sequence>MLLKYKTDYEKIAMGLLSFIPDLNDVSHLKTEIEWYQNETGRQLFLWKNTTGDLAGVVGVEQSKDYLIVRHLSLSPSDRDEGNSFTILDELAQLYPADKLMGTIATSPLIGKWEQRHKKDEFSGLNG</sequence>
<protein>
    <recommendedName>
        <fullName evidence="3">N-acetyltransferase</fullName>
    </recommendedName>
</protein>
<dbReference type="EMBL" id="AZCN01000037">
    <property type="protein sequence ID" value="KRK16082.1"/>
    <property type="molecule type" value="Genomic_DNA"/>
</dbReference>
<dbReference type="eggNOG" id="COG0456">
    <property type="taxonomic scope" value="Bacteria"/>
</dbReference>
<dbReference type="AlphaFoldDB" id="A0A0R1F9V9"/>
<evidence type="ECO:0000313" key="1">
    <source>
        <dbReference type="EMBL" id="KRK16082.1"/>
    </source>
</evidence>
<dbReference type="Proteomes" id="UP000051181">
    <property type="component" value="Unassembled WGS sequence"/>
</dbReference>
<evidence type="ECO:0000313" key="2">
    <source>
        <dbReference type="Proteomes" id="UP000051181"/>
    </source>
</evidence>
<reference evidence="1 2" key="1">
    <citation type="journal article" date="2015" name="Genome Announc.">
        <title>Expanding the biotechnology potential of lactobacilli through comparative genomics of 213 strains and associated genera.</title>
        <authorList>
            <person name="Sun Z."/>
            <person name="Harris H.M."/>
            <person name="McCann A."/>
            <person name="Guo C."/>
            <person name="Argimon S."/>
            <person name="Zhang W."/>
            <person name="Yang X."/>
            <person name="Jeffery I.B."/>
            <person name="Cooney J.C."/>
            <person name="Kagawa T.F."/>
            <person name="Liu W."/>
            <person name="Song Y."/>
            <person name="Salvetti E."/>
            <person name="Wrobel A."/>
            <person name="Rasinkangas P."/>
            <person name="Parkhill J."/>
            <person name="Rea M.C."/>
            <person name="O'Sullivan O."/>
            <person name="Ritari J."/>
            <person name="Douillard F.P."/>
            <person name="Paul Ross R."/>
            <person name="Yang R."/>
            <person name="Briner A.E."/>
            <person name="Felis G.E."/>
            <person name="de Vos W.M."/>
            <person name="Barrangou R."/>
            <person name="Klaenhammer T.R."/>
            <person name="Caufield P.W."/>
            <person name="Cui Y."/>
            <person name="Zhang H."/>
            <person name="O'Toole P.W."/>
        </authorList>
    </citation>
    <scope>NUCLEOTIDE SEQUENCE [LARGE SCALE GENOMIC DNA]</scope>
    <source>
        <strain evidence="1 2">DSM 20001</strain>
    </source>
</reference>
<gene>
    <name evidence="1" type="ORF">FD22_GL001391</name>
</gene>
<proteinExistence type="predicted"/>
<dbReference type="PATRIC" id="fig|913848.6.peg.1429"/>
<dbReference type="GeneID" id="65917084"/>
<accession>A0A0R1F9V9</accession>
<name>A0A0R1F9V9_9LACO</name>
<evidence type="ECO:0008006" key="3">
    <source>
        <dbReference type="Google" id="ProtNLM"/>
    </source>
</evidence>
<comment type="caution">
    <text evidence="1">The sequence shown here is derived from an EMBL/GenBank/DDBJ whole genome shotgun (WGS) entry which is preliminary data.</text>
</comment>
<organism evidence="1 2">
    <name type="scientific">Loigolactobacillus coryniformis subsp. coryniformis KCTC 3167 = DSM 20001</name>
    <dbReference type="NCBI Taxonomy" id="913848"/>
    <lineage>
        <taxon>Bacteria</taxon>
        <taxon>Bacillati</taxon>
        <taxon>Bacillota</taxon>
        <taxon>Bacilli</taxon>
        <taxon>Lactobacillales</taxon>
        <taxon>Lactobacillaceae</taxon>
        <taxon>Loigolactobacillus</taxon>
    </lineage>
</organism>
<dbReference type="RefSeq" id="WP_003678798.1">
    <property type="nucleotide sequence ID" value="NZ_AZCN01000037.1"/>
</dbReference>